<dbReference type="EMBL" id="JACVVK020000212">
    <property type="protein sequence ID" value="KAK7484328.1"/>
    <property type="molecule type" value="Genomic_DNA"/>
</dbReference>
<proteinExistence type="predicted"/>
<dbReference type="AlphaFoldDB" id="A0ABD0KB47"/>
<protein>
    <submittedName>
        <fullName evidence="1">Uncharacterized protein</fullName>
    </submittedName>
</protein>
<gene>
    <name evidence="1" type="ORF">BaRGS_00024453</name>
</gene>
<comment type="caution">
    <text evidence="1">The sequence shown here is derived from an EMBL/GenBank/DDBJ whole genome shotgun (WGS) entry which is preliminary data.</text>
</comment>
<name>A0ABD0KB47_9CAEN</name>
<accession>A0ABD0KB47</accession>
<sequence>EIIDQSSRVKNVNFNGPFSDVRYGFQPFKRTQIKLTNSVKVGEPIHSVPWINSPRQLNMSSSIKGFGTSALNTGIAG</sequence>
<dbReference type="Proteomes" id="UP001519460">
    <property type="component" value="Unassembled WGS sequence"/>
</dbReference>
<evidence type="ECO:0000313" key="2">
    <source>
        <dbReference type="Proteomes" id="UP001519460"/>
    </source>
</evidence>
<evidence type="ECO:0000313" key="1">
    <source>
        <dbReference type="EMBL" id="KAK7484328.1"/>
    </source>
</evidence>
<organism evidence="1 2">
    <name type="scientific">Batillaria attramentaria</name>
    <dbReference type="NCBI Taxonomy" id="370345"/>
    <lineage>
        <taxon>Eukaryota</taxon>
        <taxon>Metazoa</taxon>
        <taxon>Spiralia</taxon>
        <taxon>Lophotrochozoa</taxon>
        <taxon>Mollusca</taxon>
        <taxon>Gastropoda</taxon>
        <taxon>Caenogastropoda</taxon>
        <taxon>Sorbeoconcha</taxon>
        <taxon>Cerithioidea</taxon>
        <taxon>Batillariidae</taxon>
        <taxon>Batillaria</taxon>
    </lineage>
</organism>
<keyword evidence="2" id="KW-1185">Reference proteome</keyword>
<reference evidence="1 2" key="1">
    <citation type="journal article" date="2023" name="Sci. Data">
        <title>Genome assembly of the Korean intertidal mud-creeper Batillaria attramentaria.</title>
        <authorList>
            <person name="Patra A.K."/>
            <person name="Ho P.T."/>
            <person name="Jun S."/>
            <person name="Lee S.J."/>
            <person name="Kim Y."/>
            <person name="Won Y.J."/>
        </authorList>
    </citation>
    <scope>NUCLEOTIDE SEQUENCE [LARGE SCALE GENOMIC DNA]</scope>
    <source>
        <strain evidence="1">Wonlab-2016</strain>
    </source>
</reference>
<feature type="non-terminal residue" evidence="1">
    <location>
        <position position="1"/>
    </location>
</feature>